<evidence type="ECO:0000313" key="1">
    <source>
        <dbReference type="EMBL" id="GAA0539165.1"/>
    </source>
</evidence>
<dbReference type="EMBL" id="BAAAGS010000030">
    <property type="protein sequence ID" value="GAA0539165.1"/>
    <property type="molecule type" value="Genomic_DNA"/>
</dbReference>
<protein>
    <submittedName>
        <fullName evidence="1">Uncharacterized protein</fullName>
    </submittedName>
</protein>
<comment type="caution">
    <text evidence="1">The sequence shown here is derived from an EMBL/GenBank/DDBJ whole genome shotgun (WGS) entry which is preliminary data.</text>
</comment>
<dbReference type="Proteomes" id="UP001500729">
    <property type="component" value="Unassembled WGS sequence"/>
</dbReference>
<name>A0ABN1DBK9_SACER</name>
<dbReference type="Pfam" id="PF18895">
    <property type="entry name" value="T4SS_pilin"/>
    <property type="match status" value="1"/>
</dbReference>
<keyword evidence="2" id="KW-1185">Reference proteome</keyword>
<gene>
    <name evidence="1" type="ORF">GCM10009533_42890</name>
</gene>
<dbReference type="RefSeq" id="WP_011873629.1">
    <property type="nucleotide sequence ID" value="NZ_BAAAGS010000030.1"/>
</dbReference>
<reference evidence="1 2" key="1">
    <citation type="journal article" date="2019" name="Int. J. Syst. Evol. Microbiol.">
        <title>The Global Catalogue of Microorganisms (GCM) 10K type strain sequencing project: providing services to taxonomists for standard genome sequencing and annotation.</title>
        <authorList>
            <consortium name="The Broad Institute Genomics Platform"/>
            <consortium name="The Broad Institute Genome Sequencing Center for Infectious Disease"/>
            <person name="Wu L."/>
            <person name="Ma J."/>
        </authorList>
    </citation>
    <scope>NUCLEOTIDE SEQUENCE [LARGE SCALE GENOMIC DNA]</scope>
    <source>
        <strain evidence="1 2">JCM 10303</strain>
    </source>
</reference>
<evidence type="ECO:0000313" key="2">
    <source>
        <dbReference type="Proteomes" id="UP001500729"/>
    </source>
</evidence>
<dbReference type="InterPro" id="IPR043993">
    <property type="entry name" value="T4SS_pilin"/>
</dbReference>
<sequence length="53" mass="5583">MFLTLGGLRYVASNGEPGELEKAKQALRNAGIGYLLTALAPVLVDILRQIVGA</sequence>
<accession>A0ABN1DBK9</accession>
<organism evidence="1 2">
    <name type="scientific">Saccharopolyspora erythraea</name>
    <name type="common">Streptomyces erythraeus</name>
    <dbReference type="NCBI Taxonomy" id="1836"/>
    <lineage>
        <taxon>Bacteria</taxon>
        <taxon>Bacillati</taxon>
        <taxon>Actinomycetota</taxon>
        <taxon>Actinomycetes</taxon>
        <taxon>Pseudonocardiales</taxon>
        <taxon>Pseudonocardiaceae</taxon>
        <taxon>Saccharopolyspora</taxon>
    </lineage>
</organism>
<proteinExistence type="predicted"/>